<evidence type="ECO:0000256" key="13">
    <source>
        <dbReference type="ARBA" id="ARBA00025393"/>
    </source>
</evidence>
<accession>A0ABR0F1F9</accession>
<keyword evidence="10" id="KW-0010">Activator</keyword>
<keyword evidence="12" id="KW-0539">Nucleus</keyword>
<evidence type="ECO:0000256" key="12">
    <source>
        <dbReference type="ARBA" id="ARBA00023242"/>
    </source>
</evidence>
<comment type="function">
    <text evidence="13">Component of the EKC/KEOPS complex that is required for the formation of a threonylcarbamoyl group on adenosine at position 37 (t(6)A37) in tRNAs that read codons beginning with adenine. The complex is probably involved in the transfer of the threonylcarbamoyl moiety of threonylcarbamoyl-AMP (TC-AMP) to the N6 group of A37. GON7 likely plays a supporting role to the catalytic subunit KAE1 in the complex. The EKC/KEOPS complex also promotes both telomere uncapping and telomere elongation. The complex is required for efficient recruitment of transcriptional coactivators.</text>
</comment>
<keyword evidence="7" id="KW-0819">tRNA processing</keyword>
<keyword evidence="16" id="KW-1185">Reference proteome</keyword>
<gene>
    <name evidence="15" type="ORF">PRZ48_001504</name>
</gene>
<dbReference type="InterPro" id="IPR014849">
    <property type="entry name" value="EKC/KEOPS_Gon7"/>
</dbReference>
<keyword evidence="6" id="KW-0158">Chromosome</keyword>
<feature type="region of interest" description="Disordered" evidence="14">
    <location>
        <begin position="58"/>
        <end position="81"/>
    </location>
</feature>
<sequence length="81" mass="9005">MATTQLLANYKSPTSTQTISFELPPDKTAYLSALRAKAVEMQSEINTFLTQKMMEDKAVEAGKVDQKEEENYGEEDPEGDA</sequence>
<organism evidence="15 16">
    <name type="scientific">Zasmidium cellare</name>
    <name type="common">Wine cellar mold</name>
    <name type="synonym">Racodium cellare</name>
    <dbReference type="NCBI Taxonomy" id="395010"/>
    <lineage>
        <taxon>Eukaryota</taxon>
        <taxon>Fungi</taxon>
        <taxon>Dikarya</taxon>
        <taxon>Ascomycota</taxon>
        <taxon>Pezizomycotina</taxon>
        <taxon>Dothideomycetes</taxon>
        <taxon>Dothideomycetidae</taxon>
        <taxon>Mycosphaerellales</taxon>
        <taxon>Mycosphaerellaceae</taxon>
        <taxon>Zasmidium</taxon>
    </lineage>
</organism>
<reference evidence="15 16" key="1">
    <citation type="journal article" date="2023" name="G3 (Bethesda)">
        <title>A chromosome-level genome assembly of Zasmidium syzygii isolated from banana leaves.</title>
        <authorList>
            <person name="van Westerhoven A.C."/>
            <person name="Mehrabi R."/>
            <person name="Talebi R."/>
            <person name="Steentjes M.B.F."/>
            <person name="Corcolon B."/>
            <person name="Chong P.A."/>
            <person name="Kema G.H.J."/>
            <person name="Seidl M.F."/>
        </authorList>
    </citation>
    <scope>NUCLEOTIDE SEQUENCE [LARGE SCALE GENOMIC DNA]</scope>
    <source>
        <strain evidence="15 16">P124</strain>
    </source>
</reference>
<keyword evidence="11" id="KW-0804">Transcription</keyword>
<dbReference type="EMBL" id="JAXOVC010000001">
    <property type="protein sequence ID" value="KAK4507769.1"/>
    <property type="molecule type" value="Genomic_DNA"/>
</dbReference>
<evidence type="ECO:0000256" key="11">
    <source>
        <dbReference type="ARBA" id="ARBA00023163"/>
    </source>
</evidence>
<evidence type="ECO:0000256" key="14">
    <source>
        <dbReference type="SAM" id="MobiDB-lite"/>
    </source>
</evidence>
<evidence type="ECO:0000256" key="3">
    <source>
        <dbReference type="ARBA" id="ARBA00008529"/>
    </source>
</evidence>
<proteinExistence type="inferred from homology"/>
<evidence type="ECO:0000256" key="4">
    <source>
        <dbReference type="ARBA" id="ARBA00011534"/>
    </source>
</evidence>
<evidence type="ECO:0000256" key="1">
    <source>
        <dbReference type="ARBA" id="ARBA00004123"/>
    </source>
</evidence>
<evidence type="ECO:0000256" key="6">
    <source>
        <dbReference type="ARBA" id="ARBA00022454"/>
    </source>
</evidence>
<evidence type="ECO:0000313" key="16">
    <source>
        <dbReference type="Proteomes" id="UP001305779"/>
    </source>
</evidence>
<feature type="compositionally biased region" description="Basic and acidic residues" evidence="14">
    <location>
        <begin position="58"/>
        <end position="70"/>
    </location>
</feature>
<keyword evidence="8" id="KW-0779">Telomere</keyword>
<comment type="subcellular location">
    <subcellularLocation>
        <location evidence="2">Chromosome</location>
        <location evidence="2">Telomere</location>
    </subcellularLocation>
    <subcellularLocation>
        <location evidence="1">Nucleus</location>
    </subcellularLocation>
</comment>
<evidence type="ECO:0000256" key="8">
    <source>
        <dbReference type="ARBA" id="ARBA00022895"/>
    </source>
</evidence>
<name>A0ABR0F1F9_ZASCE</name>
<comment type="subunit">
    <text evidence="4">Component of the EKC/KEOPS complex composed of at least BUD32, CGI121, GON7, KAE1 and PCC1; the whole complex dimerizes.</text>
</comment>
<evidence type="ECO:0000256" key="7">
    <source>
        <dbReference type="ARBA" id="ARBA00022694"/>
    </source>
</evidence>
<evidence type="ECO:0000313" key="15">
    <source>
        <dbReference type="EMBL" id="KAK4507769.1"/>
    </source>
</evidence>
<comment type="similarity">
    <text evidence="3">Belongs to the GON7 family.</text>
</comment>
<evidence type="ECO:0000256" key="10">
    <source>
        <dbReference type="ARBA" id="ARBA00023159"/>
    </source>
</evidence>
<dbReference type="Pfam" id="PF08738">
    <property type="entry name" value="Gon7"/>
    <property type="match status" value="1"/>
</dbReference>
<protein>
    <recommendedName>
        <fullName evidence="5">EKC/KEOPS complex subunit GON7</fullName>
    </recommendedName>
</protein>
<keyword evidence="9" id="KW-0805">Transcription regulation</keyword>
<evidence type="ECO:0000256" key="9">
    <source>
        <dbReference type="ARBA" id="ARBA00023015"/>
    </source>
</evidence>
<evidence type="ECO:0000256" key="5">
    <source>
        <dbReference type="ARBA" id="ARBA00019746"/>
    </source>
</evidence>
<evidence type="ECO:0000256" key="2">
    <source>
        <dbReference type="ARBA" id="ARBA00004574"/>
    </source>
</evidence>
<feature type="compositionally biased region" description="Acidic residues" evidence="14">
    <location>
        <begin position="71"/>
        <end position="81"/>
    </location>
</feature>
<comment type="caution">
    <text evidence="15">The sequence shown here is derived from an EMBL/GenBank/DDBJ whole genome shotgun (WGS) entry which is preliminary data.</text>
</comment>
<dbReference type="Proteomes" id="UP001305779">
    <property type="component" value="Unassembled WGS sequence"/>
</dbReference>